<dbReference type="GO" id="GO:0046872">
    <property type="term" value="F:metal ion binding"/>
    <property type="evidence" value="ECO:0007669"/>
    <property type="project" value="UniProtKB-KW"/>
</dbReference>
<dbReference type="GO" id="GO:0016787">
    <property type="term" value="F:hydrolase activity"/>
    <property type="evidence" value="ECO:0007669"/>
    <property type="project" value="UniProtKB-KW"/>
</dbReference>
<gene>
    <name evidence="5" type="ORF">VSA01S_08490</name>
</gene>
<keyword evidence="3 4" id="KW-0479">Metal-binding</keyword>
<dbReference type="InterPro" id="IPR002678">
    <property type="entry name" value="DUF34/NIF3"/>
</dbReference>
<evidence type="ECO:0000256" key="2">
    <source>
        <dbReference type="ARBA" id="ARBA00022112"/>
    </source>
</evidence>
<sequence>MPNVMEIKMNNLQLEKILNEKLSPQLIKDYAPNGLQVEGAQEILTVVTGVTASQALIDYAIEQNADAILVHHGYFWKGEPAPIRGMKGKRIRSLIKNDINLYSYHLPLDIHPELGNNAQLACLLNIEIEGGLEGHPQSVAMFGRLKQAMTGKEFARKINQVLNREPLHIAPETADKLIETVGWCTGGGQDFIELAAQHGLDAFISGEISERTTYAARELDIHYFSAGHHATERYGVKALGEWLAQEHGLEVEFVDIDNPV</sequence>
<dbReference type="GO" id="GO:0005737">
    <property type="term" value="C:cytoplasm"/>
    <property type="evidence" value="ECO:0007669"/>
    <property type="project" value="TreeGrafter"/>
</dbReference>
<feature type="binding site" evidence="4">
    <location>
        <position position="228"/>
    </location>
    <ligand>
        <name>a divalent metal cation</name>
        <dbReference type="ChEBI" id="CHEBI:60240"/>
        <label>1</label>
    </ligand>
</feature>
<keyword evidence="6" id="KW-1185">Reference proteome</keyword>
<feature type="binding site" evidence="4">
    <location>
        <position position="232"/>
    </location>
    <ligand>
        <name>a divalent metal cation</name>
        <dbReference type="ChEBI" id="CHEBI:60240"/>
        <label>1</label>
    </ligand>
</feature>
<evidence type="ECO:0000313" key="6">
    <source>
        <dbReference type="Proteomes" id="UP000321922"/>
    </source>
</evidence>
<name>A0A511QC05_9VIBR</name>
<comment type="caution">
    <text evidence="5">The sequence shown here is derived from an EMBL/GenBank/DDBJ whole genome shotgun (WGS) entry which is preliminary data.</text>
</comment>
<dbReference type="Proteomes" id="UP000321922">
    <property type="component" value="Unassembled WGS sequence"/>
</dbReference>
<dbReference type="EMBL" id="BJXJ01000006">
    <property type="protein sequence ID" value="GEM74737.1"/>
    <property type="molecule type" value="Genomic_DNA"/>
</dbReference>
<reference evidence="5 6" key="1">
    <citation type="submission" date="2019-07" db="EMBL/GenBank/DDBJ databases">
        <title>Whole genome shotgun sequence of Vibrio sagamiensis NBRC 104589.</title>
        <authorList>
            <person name="Hosoyama A."/>
            <person name="Uohara A."/>
            <person name="Ohji S."/>
            <person name="Ichikawa N."/>
        </authorList>
    </citation>
    <scope>NUCLEOTIDE SEQUENCE [LARGE SCALE GENOMIC DNA]</scope>
    <source>
        <strain evidence="5 6">NBRC 104589</strain>
    </source>
</reference>
<dbReference type="PANTHER" id="PTHR13799">
    <property type="entry name" value="NGG1 INTERACTING FACTOR 3"/>
    <property type="match status" value="1"/>
</dbReference>
<dbReference type="Pfam" id="PF01784">
    <property type="entry name" value="DUF34_NIF3"/>
    <property type="match status" value="1"/>
</dbReference>
<dbReference type="PANTHER" id="PTHR13799:SF14">
    <property type="entry name" value="GTP CYCLOHYDROLASE 1 TYPE 2 HOMOLOG"/>
    <property type="match status" value="1"/>
</dbReference>
<organism evidence="5 6">
    <name type="scientific">Vibrio sagamiensis NBRC 104589</name>
    <dbReference type="NCBI Taxonomy" id="1219064"/>
    <lineage>
        <taxon>Bacteria</taxon>
        <taxon>Pseudomonadati</taxon>
        <taxon>Pseudomonadota</taxon>
        <taxon>Gammaproteobacteria</taxon>
        <taxon>Vibrionales</taxon>
        <taxon>Vibrionaceae</taxon>
        <taxon>Vibrio</taxon>
    </lineage>
</organism>
<dbReference type="Gene3D" id="3.40.1390.30">
    <property type="entry name" value="NIF3 (NGG1p interacting factor 3)-like"/>
    <property type="match status" value="2"/>
</dbReference>
<evidence type="ECO:0000313" key="5">
    <source>
        <dbReference type="EMBL" id="GEM74737.1"/>
    </source>
</evidence>
<evidence type="ECO:0000256" key="4">
    <source>
        <dbReference type="PIRSR" id="PIRSR602678-1"/>
    </source>
</evidence>
<dbReference type="InterPro" id="IPR036069">
    <property type="entry name" value="DUF34/NIF3_sf"/>
</dbReference>
<evidence type="ECO:0000256" key="3">
    <source>
        <dbReference type="ARBA" id="ARBA00022723"/>
    </source>
</evidence>
<protein>
    <recommendedName>
        <fullName evidence="2">GTP cyclohydrolase 1 type 2 homolog</fullName>
    </recommendedName>
</protein>
<feature type="binding site" evidence="4">
    <location>
        <position position="72"/>
    </location>
    <ligand>
        <name>a divalent metal cation</name>
        <dbReference type="ChEBI" id="CHEBI:60240"/>
        <label>1</label>
    </ligand>
</feature>
<feature type="binding site" evidence="4">
    <location>
        <position position="71"/>
    </location>
    <ligand>
        <name>a divalent metal cation</name>
        <dbReference type="ChEBI" id="CHEBI:60240"/>
        <label>1</label>
    </ligand>
</feature>
<dbReference type="FunFam" id="3.40.1390.30:FF:000002">
    <property type="entry name" value="Nif3-like dinuclear metal center protein"/>
    <property type="match status" value="1"/>
</dbReference>
<dbReference type="SUPFAM" id="SSF102705">
    <property type="entry name" value="NIF3 (NGG1p interacting factor 3)-like"/>
    <property type="match status" value="1"/>
</dbReference>
<keyword evidence="5" id="KW-0378">Hydrolase</keyword>
<dbReference type="NCBIfam" id="TIGR00486">
    <property type="entry name" value="YbgI_SA1388"/>
    <property type="match status" value="1"/>
</dbReference>
<comment type="similarity">
    <text evidence="1">Belongs to the GTP cyclohydrolase I type 2/NIF3 family.</text>
</comment>
<feature type="binding site" evidence="4">
    <location>
        <position position="109"/>
    </location>
    <ligand>
        <name>a divalent metal cation</name>
        <dbReference type="ChEBI" id="CHEBI:60240"/>
        <label>1</label>
    </ligand>
</feature>
<accession>A0A511QC05</accession>
<evidence type="ECO:0000256" key="1">
    <source>
        <dbReference type="ARBA" id="ARBA00006964"/>
    </source>
</evidence>
<dbReference type="AlphaFoldDB" id="A0A511QC05"/>
<proteinExistence type="inferred from homology"/>